<organism evidence="5 6">
    <name type="scientific">Candidatus Gottesmanbacteria bacterium RIFCSPHIGHO2_02_FULL_39_11</name>
    <dbReference type="NCBI Taxonomy" id="1798382"/>
    <lineage>
        <taxon>Bacteria</taxon>
        <taxon>Candidatus Gottesmaniibacteriota</taxon>
    </lineage>
</organism>
<protein>
    <recommendedName>
        <fullName evidence="4">Tryptophan synthase beta chain-like PALP domain-containing protein</fullName>
    </recommendedName>
</protein>
<dbReference type="Pfam" id="PF00291">
    <property type="entry name" value="PALP"/>
    <property type="match status" value="1"/>
</dbReference>
<comment type="cofactor">
    <cofactor evidence="1">
        <name>pyridoxal 5'-phosphate</name>
        <dbReference type="ChEBI" id="CHEBI:597326"/>
    </cofactor>
</comment>
<dbReference type="GO" id="GO:0006567">
    <property type="term" value="P:L-threonine catabolic process"/>
    <property type="evidence" value="ECO:0007669"/>
    <property type="project" value="TreeGrafter"/>
</dbReference>
<dbReference type="PANTHER" id="PTHR48078">
    <property type="entry name" value="THREONINE DEHYDRATASE, MITOCHONDRIAL-RELATED"/>
    <property type="match status" value="1"/>
</dbReference>
<dbReference type="AlphaFoldDB" id="A0A1F5ZKB7"/>
<accession>A0A1F5ZKB7</accession>
<dbReference type="InterPro" id="IPR050147">
    <property type="entry name" value="Ser/Thr_Dehydratase"/>
</dbReference>
<dbReference type="Proteomes" id="UP000176923">
    <property type="component" value="Unassembled WGS sequence"/>
</dbReference>
<dbReference type="Gene3D" id="3.40.50.1100">
    <property type="match status" value="2"/>
</dbReference>
<dbReference type="InterPro" id="IPR001926">
    <property type="entry name" value="TrpB-like_PALP"/>
</dbReference>
<keyword evidence="3" id="KW-0456">Lyase</keyword>
<evidence type="ECO:0000313" key="5">
    <source>
        <dbReference type="EMBL" id="OGG12765.1"/>
    </source>
</evidence>
<comment type="caution">
    <text evidence="5">The sequence shown here is derived from an EMBL/GenBank/DDBJ whole genome shotgun (WGS) entry which is preliminary data.</text>
</comment>
<evidence type="ECO:0000259" key="4">
    <source>
        <dbReference type="Pfam" id="PF00291"/>
    </source>
</evidence>
<dbReference type="STRING" id="1798382.A3D77_06940"/>
<dbReference type="GO" id="GO:0006565">
    <property type="term" value="P:L-serine catabolic process"/>
    <property type="evidence" value="ECO:0007669"/>
    <property type="project" value="TreeGrafter"/>
</dbReference>
<evidence type="ECO:0000313" key="6">
    <source>
        <dbReference type="Proteomes" id="UP000176923"/>
    </source>
</evidence>
<sequence>MKQHNITIGNTQLANIESVYFKCEFENPTGSVKDRSIINQVLNAKKRGFKLAVISSSGNAAISASNYCKEANINLTAFVSYHINLGKLEKLKESGTDIIQSQKPISDAASFSLKNNAYNLRQSLDSEAVSGYQNISYELLKQIPNADAIFIPVSSGTMFVGIARGYMGYEGPALHATQTEAVHPISQQFDREFSPSSESIADGIVAKVTTRESEVIDLIEKSDGFGWVIGDDQIKKAHQYLRAYGIRTSYEGAMALAAVWKAKEKGYRYKSPVCILSGSFYG</sequence>
<evidence type="ECO:0000256" key="1">
    <source>
        <dbReference type="ARBA" id="ARBA00001933"/>
    </source>
</evidence>
<dbReference type="InterPro" id="IPR036052">
    <property type="entry name" value="TrpB-like_PALP_sf"/>
</dbReference>
<dbReference type="PANTHER" id="PTHR48078:SF6">
    <property type="entry name" value="L-THREONINE DEHYDRATASE CATABOLIC TDCB"/>
    <property type="match status" value="1"/>
</dbReference>
<feature type="domain" description="Tryptophan synthase beta chain-like PALP" evidence="4">
    <location>
        <begin position="11"/>
        <end position="276"/>
    </location>
</feature>
<evidence type="ECO:0000256" key="2">
    <source>
        <dbReference type="ARBA" id="ARBA00022898"/>
    </source>
</evidence>
<dbReference type="SUPFAM" id="SSF53686">
    <property type="entry name" value="Tryptophan synthase beta subunit-like PLP-dependent enzymes"/>
    <property type="match status" value="1"/>
</dbReference>
<dbReference type="GO" id="GO:0004794">
    <property type="term" value="F:threonine deaminase activity"/>
    <property type="evidence" value="ECO:0007669"/>
    <property type="project" value="TreeGrafter"/>
</dbReference>
<reference evidence="5 6" key="1">
    <citation type="journal article" date="2016" name="Nat. Commun.">
        <title>Thousands of microbial genomes shed light on interconnected biogeochemical processes in an aquifer system.</title>
        <authorList>
            <person name="Anantharaman K."/>
            <person name="Brown C.T."/>
            <person name="Hug L.A."/>
            <person name="Sharon I."/>
            <person name="Castelle C.J."/>
            <person name="Probst A.J."/>
            <person name="Thomas B.C."/>
            <person name="Singh A."/>
            <person name="Wilkins M.J."/>
            <person name="Karaoz U."/>
            <person name="Brodie E.L."/>
            <person name="Williams K.H."/>
            <person name="Hubbard S.S."/>
            <person name="Banfield J.F."/>
        </authorList>
    </citation>
    <scope>NUCLEOTIDE SEQUENCE [LARGE SCALE GENOMIC DNA]</scope>
</reference>
<proteinExistence type="predicted"/>
<name>A0A1F5ZKB7_9BACT</name>
<dbReference type="GO" id="GO:0003941">
    <property type="term" value="F:L-serine ammonia-lyase activity"/>
    <property type="evidence" value="ECO:0007669"/>
    <property type="project" value="TreeGrafter"/>
</dbReference>
<keyword evidence="2" id="KW-0663">Pyridoxal phosphate</keyword>
<dbReference type="EMBL" id="MFJL01000041">
    <property type="protein sequence ID" value="OGG12765.1"/>
    <property type="molecule type" value="Genomic_DNA"/>
</dbReference>
<gene>
    <name evidence="5" type="ORF">A3D77_06940</name>
</gene>
<dbReference type="GO" id="GO:0009097">
    <property type="term" value="P:isoleucine biosynthetic process"/>
    <property type="evidence" value="ECO:0007669"/>
    <property type="project" value="TreeGrafter"/>
</dbReference>
<evidence type="ECO:0000256" key="3">
    <source>
        <dbReference type="ARBA" id="ARBA00023239"/>
    </source>
</evidence>